<evidence type="ECO:0000259" key="1">
    <source>
        <dbReference type="Pfam" id="PF22059"/>
    </source>
</evidence>
<dbReference type="OrthoDB" id="495599at2"/>
<dbReference type="Pfam" id="PF22059">
    <property type="entry name" value="GumK_N"/>
    <property type="match status" value="1"/>
</dbReference>
<protein>
    <submittedName>
        <fullName evidence="2">Glucuronyl transferase</fullName>
        <ecNumber evidence="2">2.4.1.-</ecNumber>
    </submittedName>
</protein>
<dbReference type="SUPFAM" id="SSF53756">
    <property type="entry name" value="UDP-Glycosyltransferase/glycogen phosphorylase"/>
    <property type="match status" value="1"/>
</dbReference>
<dbReference type="GO" id="GO:0016757">
    <property type="term" value="F:glycosyltransferase activity"/>
    <property type="evidence" value="ECO:0007669"/>
    <property type="project" value="UniProtKB-KW"/>
</dbReference>
<dbReference type="Proteomes" id="UP000002588">
    <property type="component" value="Chromosome"/>
</dbReference>
<dbReference type="RefSeq" id="WP_011765966.1">
    <property type="nucleotide sequence ID" value="NC_008702.1"/>
</dbReference>
<dbReference type="Gene3D" id="3.40.50.11010">
    <property type="match status" value="1"/>
</dbReference>
<dbReference type="EMBL" id="AM406670">
    <property type="protein sequence ID" value="CAL94852.1"/>
    <property type="molecule type" value="Genomic_DNA"/>
</dbReference>
<dbReference type="EC" id="2.4.1.-" evidence="2"/>
<proteinExistence type="predicted"/>
<dbReference type="KEGG" id="azo:azo2235"/>
<dbReference type="Gene3D" id="3.40.50.2000">
    <property type="entry name" value="Glycogen Phosphorylase B"/>
    <property type="match status" value="1"/>
</dbReference>
<dbReference type="eggNOG" id="COG0438">
    <property type="taxonomic scope" value="Bacteria"/>
</dbReference>
<dbReference type="AlphaFoldDB" id="A1K7P7"/>
<evidence type="ECO:0000313" key="2">
    <source>
        <dbReference type="EMBL" id="CAL94852.1"/>
    </source>
</evidence>
<dbReference type="STRING" id="62928.azo2235"/>
<dbReference type="KEGG" id="aoa:dqs_2368"/>
<keyword evidence="3" id="KW-1185">Reference proteome</keyword>
<dbReference type="HOGENOM" id="CLU_062817_0_0_4"/>
<dbReference type="InterPro" id="IPR054299">
    <property type="entry name" value="GumK_N"/>
</dbReference>
<name>A1K7P7_AZOSB</name>
<sequence>MEQLAPAPAAPATTSPRYLVLSAHDYRTPRRASIHFIADELARRGQVRFFSLRYSALSKMKGDIRLAIDDRANQVEHWNGVDCYLWKTPVHPFNSRRWYLRPFEDAMFWLYANSANPTLQEWIGEADVVVYESGIAPIFADLVRRINPRARQIYRASDSLATINVADYVKRRFVKASGDMDVIALLSPQLAGEMPTRDNVFHVPQGFDSSLESHSDPSPYGAGLHAVSIGSMLFDPAFFEVASRAYPGITFHVIGSGSPRLPGYGDNVRVYGEMKYVETLRYIKHARFGIAPYRSEAVPSYLADSSMKLATYDYFGVPSVCPNAVVGNYASRFGYTPGDEASIVAAIRLALAAPHERQRQCLSWSEVVDRLLDPHAYPDTRLS</sequence>
<evidence type="ECO:0000313" key="3">
    <source>
        <dbReference type="Proteomes" id="UP000002588"/>
    </source>
</evidence>
<organism evidence="2 3">
    <name type="scientific">Azoarcus sp. (strain BH72)</name>
    <dbReference type="NCBI Taxonomy" id="418699"/>
    <lineage>
        <taxon>Bacteria</taxon>
        <taxon>Pseudomonadati</taxon>
        <taxon>Pseudomonadota</taxon>
        <taxon>Betaproteobacteria</taxon>
        <taxon>Rhodocyclales</taxon>
        <taxon>Zoogloeaceae</taxon>
        <taxon>Azoarcus</taxon>
    </lineage>
</organism>
<keyword evidence="2" id="KW-0328">Glycosyltransferase</keyword>
<reference evidence="2 3" key="1">
    <citation type="journal article" date="2006" name="Nat. Biotechnol.">
        <title>Complete genome of the mutualistic, N2-fixing grass endophyte Azoarcus sp. strain BH72.</title>
        <authorList>
            <person name="Krause A."/>
            <person name="Ramakumar A."/>
            <person name="Bartels D."/>
            <person name="Battistoni F."/>
            <person name="Bekel T."/>
            <person name="Boch J."/>
            <person name="Boehm M."/>
            <person name="Friedrich F."/>
            <person name="Hurek T."/>
            <person name="Krause L."/>
            <person name="Linke B."/>
            <person name="McHardy A.C."/>
            <person name="Sarkar A."/>
            <person name="Schneiker S."/>
            <person name="Syed A.A."/>
            <person name="Thauer R."/>
            <person name="Vorhoelter F.-J."/>
            <person name="Weidner S."/>
            <person name="Puehler A."/>
            <person name="Reinhold-Hurek B."/>
            <person name="Kaiser O."/>
            <person name="Goesmann A."/>
        </authorList>
    </citation>
    <scope>NUCLEOTIDE SEQUENCE [LARGE SCALE GENOMIC DNA]</scope>
    <source>
        <strain evidence="2 3">BH72</strain>
    </source>
</reference>
<gene>
    <name evidence="2" type="primary">gumK</name>
    <name evidence="2" type="ordered locus">azo2235</name>
</gene>
<dbReference type="CAZy" id="GT70">
    <property type="family name" value="Glycosyltransferase Family 70"/>
</dbReference>
<keyword evidence="2" id="KW-0808">Transferase</keyword>
<accession>A1K7P7</accession>
<feature type="domain" description="Glucuronosyltransferase GumK N-terminal" evidence="1">
    <location>
        <begin position="20"/>
        <end position="185"/>
    </location>
</feature>